<dbReference type="Gene3D" id="1.10.3720.10">
    <property type="entry name" value="MetI-like"/>
    <property type="match status" value="1"/>
</dbReference>
<dbReference type="Proteomes" id="UP000214618">
    <property type="component" value="Chromosome"/>
</dbReference>
<dbReference type="InterPro" id="IPR045621">
    <property type="entry name" value="BPD_transp_1_N"/>
</dbReference>
<evidence type="ECO:0000256" key="5">
    <source>
        <dbReference type="ARBA" id="ARBA00022692"/>
    </source>
</evidence>
<dbReference type="Pfam" id="PF00528">
    <property type="entry name" value="BPD_transp_1"/>
    <property type="match status" value="1"/>
</dbReference>
<feature type="transmembrane region" description="Helical" evidence="13">
    <location>
        <begin position="279"/>
        <end position="302"/>
    </location>
</feature>
<evidence type="ECO:0000256" key="4">
    <source>
        <dbReference type="ARBA" id="ARBA00022596"/>
    </source>
</evidence>
<dbReference type="CDD" id="cd06261">
    <property type="entry name" value="TM_PBP2"/>
    <property type="match status" value="1"/>
</dbReference>
<evidence type="ECO:0000256" key="10">
    <source>
        <dbReference type="ARBA" id="ARBA00024202"/>
    </source>
</evidence>
<evidence type="ECO:0000313" key="15">
    <source>
        <dbReference type="EMBL" id="ASS95715.1"/>
    </source>
</evidence>
<evidence type="ECO:0000256" key="7">
    <source>
        <dbReference type="ARBA" id="ARBA00023065"/>
    </source>
</evidence>
<evidence type="ECO:0000259" key="14">
    <source>
        <dbReference type="PROSITE" id="PS50928"/>
    </source>
</evidence>
<comment type="subcellular location">
    <subcellularLocation>
        <location evidence="1 13">Cell membrane</location>
        <topology evidence="1 13">Multi-pass membrane protein</topology>
    </subcellularLocation>
</comment>
<feature type="transmembrane region" description="Helical" evidence="13">
    <location>
        <begin position="138"/>
        <end position="164"/>
    </location>
</feature>
<name>A0A223EKX6_9BACI</name>
<dbReference type="Pfam" id="PF19300">
    <property type="entry name" value="BPD_transp_1_N"/>
    <property type="match status" value="1"/>
</dbReference>
<dbReference type="PROSITE" id="PS50928">
    <property type="entry name" value="ABC_TM1"/>
    <property type="match status" value="1"/>
</dbReference>
<accession>A0A223EKX6</accession>
<keyword evidence="4" id="KW-0533">Nickel</keyword>
<evidence type="ECO:0000313" key="16">
    <source>
        <dbReference type="Proteomes" id="UP000214618"/>
    </source>
</evidence>
<sequence>MFRILVRRFIEVVIFVLVITFISFLFVRLAPGDPVLSILQVDDVSITNEQVNELREELGFNDPLLVQYGDWFTDFIQLDFGNSYLTNQPVMEMIMSGLPATLELAVGALLVMLGIAIPLGSLAALYRGSWIDQISRAVSLLGAAIPSFWLGLLLIDLFAVRWGAFPTMGRDGFRSLILPSVTLGLAITSVYVRLLRSSLIDSLSHDFIRAARSRGISEMRIFFAHAFRYSLPPVITVFGVSLGSLISGVVVIEVIFAYPGIGKMVVDSIRSRDYPVIQGYLLVMAIIVFMVNSAVDLSYRYLNPELRLKERKHGKWS</sequence>
<keyword evidence="3" id="KW-1003">Cell membrane</keyword>
<evidence type="ECO:0000256" key="6">
    <source>
        <dbReference type="ARBA" id="ARBA00022989"/>
    </source>
</evidence>
<comment type="subunit">
    <text evidence="11">The complex is composed of two ATP-binding proteins (NikD and NikE), two transmembrane proteins (NikB and NikC) and a solute-binding protein (NikA).</text>
</comment>
<feature type="transmembrane region" description="Helical" evidence="13">
    <location>
        <begin position="104"/>
        <end position="126"/>
    </location>
</feature>
<dbReference type="InterPro" id="IPR035906">
    <property type="entry name" value="MetI-like_sf"/>
</dbReference>
<keyword evidence="2 13" id="KW-0813">Transport</keyword>
<dbReference type="GeneID" id="56474754"/>
<keyword evidence="9 13" id="KW-0472">Membrane</keyword>
<evidence type="ECO:0000256" key="13">
    <source>
        <dbReference type="RuleBase" id="RU363032"/>
    </source>
</evidence>
<dbReference type="EMBL" id="CP017704">
    <property type="protein sequence ID" value="ASS95715.1"/>
    <property type="molecule type" value="Genomic_DNA"/>
</dbReference>
<dbReference type="RefSeq" id="WP_063232525.1">
    <property type="nucleotide sequence ID" value="NZ_BCVO01000003.1"/>
</dbReference>
<dbReference type="GO" id="GO:0015099">
    <property type="term" value="F:nickel cation transmembrane transporter activity"/>
    <property type="evidence" value="ECO:0007669"/>
    <property type="project" value="InterPro"/>
</dbReference>
<evidence type="ECO:0000256" key="1">
    <source>
        <dbReference type="ARBA" id="ARBA00004651"/>
    </source>
</evidence>
<keyword evidence="8" id="KW-0921">Nickel transport</keyword>
<dbReference type="PANTHER" id="PTHR43163">
    <property type="entry name" value="DIPEPTIDE TRANSPORT SYSTEM PERMEASE PROTEIN DPPB-RELATED"/>
    <property type="match status" value="1"/>
</dbReference>
<feature type="transmembrane region" description="Helical" evidence="13">
    <location>
        <begin position="176"/>
        <end position="195"/>
    </location>
</feature>
<dbReference type="InterPro" id="IPR050045">
    <property type="entry name" value="Opp2B"/>
</dbReference>
<reference evidence="15 16" key="1">
    <citation type="submission" date="2016-10" db="EMBL/GenBank/DDBJ databases">
        <title>The whole genome sequencing and assembly of Bacillus simplex DSM 1321 strain.</title>
        <authorList>
            <person name="Park M.-K."/>
            <person name="Lee Y.-J."/>
            <person name="Yi H."/>
            <person name="Bahn Y.-S."/>
            <person name="Kim J.F."/>
            <person name="Lee D.-W."/>
        </authorList>
    </citation>
    <scope>NUCLEOTIDE SEQUENCE [LARGE SCALE GENOMIC DNA]</scope>
    <source>
        <strain evidence="15 16">DSM 1321</strain>
    </source>
</reference>
<dbReference type="GO" id="GO:0005886">
    <property type="term" value="C:plasma membrane"/>
    <property type="evidence" value="ECO:0007669"/>
    <property type="project" value="UniProtKB-SubCell"/>
</dbReference>
<evidence type="ECO:0000256" key="8">
    <source>
        <dbReference type="ARBA" id="ARBA00023112"/>
    </source>
</evidence>
<dbReference type="PANTHER" id="PTHR43163:SF6">
    <property type="entry name" value="DIPEPTIDE TRANSPORT SYSTEM PERMEASE PROTEIN DPPB-RELATED"/>
    <property type="match status" value="1"/>
</dbReference>
<feature type="domain" description="ABC transmembrane type-1" evidence="14">
    <location>
        <begin position="98"/>
        <end position="299"/>
    </location>
</feature>
<dbReference type="AlphaFoldDB" id="A0A223EKX6"/>
<dbReference type="OrthoDB" id="9773683at2"/>
<comment type="similarity">
    <text evidence="10">Belongs to the binding-protein-dependent transport system permease family. OppBC subfamily.</text>
</comment>
<evidence type="ECO:0000256" key="9">
    <source>
        <dbReference type="ARBA" id="ARBA00023136"/>
    </source>
</evidence>
<feature type="transmembrane region" description="Helical" evidence="13">
    <location>
        <begin position="12"/>
        <end position="30"/>
    </location>
</feature>
<dbReference type="SUPFAM" id="SSF161098">
    <property type="entry name" value="MetI-like"/>
    <property type="match status" value="1"/>
</dbReference>
<keyword evidence="7" id="KW-0406">Ion transport</keyword>
<keyword evidence="5 13" id="KW-0812">Transmembrane</keyword>
<evidence type="ECO:0000256" key="11">
    <source>
        <dbReference type="ARBA" id="ARBA00038669"/>
    </source>
</evidence>
<dbReference type="InterPro" id="IPR000515">
    <property type="entry name" value="MetI-like"/>
</dbReference>
<feature type="transmembrane region" description="Helical" evidence="13">
    <location>
        <begin position="234"/>
        <end position="259"/>
    </location>
</feature>
<evidence type="ECO:0000256" key="2">
    <source>
        <dbReference type="ARBA" id="ARBA00022448"/>
    </source>
</evidence>
<protein>
    <recommendedName>
        <fullName evidence="12">Nickel import system permease protein NikB</fullName>
    </recommendedName>
</protein>
<gene>
    <name evidence="15" type="ORF">BS1321_18485</name>
</gene>
<evidence type="ECO:0000256" key="3">
    <source>
        <dbReference type="ARBA" id="ARBA00022475"/>
    </source>
</evidence>
<organism evidence="15 16">
    <name type="scientific">Peribacillus simplex NBRC 15720 = DSM 1321</name>
    <dbReference type="NCBI Taxonomy" id="1349754"/>
    <lineage>
        <taxon>Bacteria</taxon>
        <taxon>Bacillati</taxon>
        <taxon>Bacillota</taxon>
        <taxon>Bacilli</taxon>
        <taxon>Bacillales</taxon>
        <taxon>Bacillaceae</taxon>
        <taxon>Peribacillus</taxon>
    </lineage>
</organism>
<dbReference type="NCBIfam" id="NF045470">
    <property type="entry name" value="Opp2B"/>
    <property type="match status" value="1"/>
</dbReference>
<evidence type="ECO:0000256" key="12">
    <source>
        <dbReference type="ARBA" id="ARBA00044774"/>
    </source>
</evidence>
<proteinExistence type="inferred from homology"/>
<keyword evidence="6 13" id="KW-1133">Transmembrane helix</keyword>